<dbReference type="EMBL" id="CABITT030000003">
    <property type="protein sequence ID" value="VVA97301.1"/>
    <property type="molecule type" value="Genomic_DNA"/>
</dbReference>
<dbReference type="Proteomes" id="UP000489600">
    <property type="component" value="Unassembled WGS sequence"/>
</dbReference>
<accession>A0A565B6N8</accession>
<evidence type="ECO:0000313" key="2">
    <source>
        <dbReference type="Proteomes" id="UP000489600"/>
    </source>
</evidence>
<gene>
    <name evidence="1" type="ORF">ANE_LOCUS7746</name>
</gene>
<dbReference type="AlphaFoldDB" id="A0A565B6N8"/>
<name>A0A565B6N8_9BRAS</name>
<protein>
    <submittedName>
        <fullName evidence="1">Uncharacterized protein</fullName>
    </submittedName>
</protein>
<proteinExistence type="predicted"/>
<organism evidence="1 2">
    <name type="scientific">Arabis nemorensis</name>
    <dbReference type="NCBI Taxonomy" id="586526"/>
    <lineage>
        <taxon>Eukaryota</taxon>
        <taxon>Viridiplantae</taxon>
        <taxon>Streptophyta</taxon>
        <taxon>Embryophyta</taxon>
        <taxon>Tracheophyta</taxon>
        <taxon>Spermatophyta</taxon>
        <taxon>Magnoliopsida</taxon>
        <taxon>eudicotyledons</taxon>
        <taxon>Gunneridae</taxon>
        <taxon>Pentapetalae</taxon>
        <taxon>rosids</taxon>
        <taxon>malvids</taxon>
        <taxon>Brassicales</taxon>
        <taxon>Brassicaceae</taxon>
        <taxon>Arabideae</taxon>
        <taxon>Arabis</taxon>
    </lineage>
</organism>
<evidence type="ECO:0000313" key="1">
    <source>
        <dbReference type="EMBL" id="VVA97301.1"/>
    </source>
</evidence>
<sequence>MACVSKEQECISPRYFDSGSSNQMMGTVSNLQNVKNDLDSEMQSGSYVQSSLE</sequence>
<reference evidence="1" key="1">
    <citation type="submission" date="2019-07" db="EMBL/GenBank/DDBJ databases">
        <authorList>
            <person name="Dittberner H."/>
        </authorList>
    </citation>
    <scope>NUCLEOTIDE SEQUENCE [LARGE SCALE GENOMIC DNA]</scope>
</reference>
<keyword evidence="2" id="KW-1185">Reference proteome</keyword>
<comment type="caution">
    <text evidence="1">The sequence shown here is derived from an EMBL/GenBank/DDBJ whole genome shotgun (WGS) entry which is preliminary data.</text>
</comment>